<dbReference type="SUPFAM" id="SSF101936">
    <property type="entry name" value="DNA-binding pseudobarrel domain"/>
    <property type="match status" value="1"/>
</dbReference>
<evidence type="ECO:0008006" key="9">
    <source>
        <dbReference type="Google" id="ProtNLM"/>
    </source>
</evidence>
<keyword evidence="8" id="KW-1185">Reference proteome</keyword>
<proteinExistence type="predicted"/>
<gene>
    <name evidence="7" type="ORF">TIFTF001_012934</name>
</gene>
<accession>A0AA87ZU26</accession>
<keyword evidence="2" id="KW-0805">Transcription regulation</keyword>
<evidence type="ECO:0000256" key="6">
    <source>
        <dbReference type="SAM" id="MobiDB-lite"/>
    </source>
</evidence>
<evidence type="ECO:0000256" key="2">
    <source>
        <dbReference type="ARBA" id="ARBA00023015"/>
    </source>
</evidence>
<comment type="subcellular location">
    <subcellularLocation>
        <location evidence="1">Nucleus</location>
    </subcellularLocation>
</comment>
<feature type="compositionally biased region" description="Basic and acidic residues" evidence="6">
    <location>
        <begin position="8"/>
        <end position="22"/>
    </location>
</feature>
<keyword evidence="5" id="KW-0539">Nucleus</keyword>
<keyword evidence="4" id="KW-0804">Transcription</keyword>
<dbReference type="InterPro" id="IPR005508">
    <property type="entry name" value="At2g31720-like"/>
</dbReference>
<evidence type="ECO:0000256" key="5">
    <source>
        <dbReference type="ARBA" id="ARBA00023242"/>
    </source>
</evidence>
<evidence type="ECO:0000256" key="4">
    <source>
        <dbReference type="ARBA" id="ARBA00023163"/>
    </source>
</evidence>
<dbReference type="Proteomes" id="UP001187192">
    <property type="component" value="Unassembled WGS sequence"/>
</dbReference>
<feature type="region of interest" description="Disordered" evidence="6">
    <location>
        <begin position="1"/>
        <end position="23"/>
    </location>
</feature>
<reference evidence="7" key="1">
    <citation type="submission" date="2023-07" db="EMBL/GenBank/DDBJ databases">
        <title>draft genome sequence of fig (Ficus carica).</title>
        <authorList>
            <person name="Takahashi T."/>
            <person name="Nishimura K."/>
        </authorList>
    </citation>
    <scope>NUCLEOTIDE SEQUENCE</scope>
</reference>
<evidence type="ECO:0000313" key="8">
    <source>
        <dbReference type="Proteomes" id="UP001187192"/>
    </source>
</evidence>
<name>A0AA87ZU26_FICCA</name>
<keyword evidence="3" id="KW-0238">DNA-binding</keyword>
<sequence>MKMTTSEKGSENPDPKDADDSNLRMFADVCDKVRTGELDLSSEKQVVDLVAALKYAPVAVNFPTKTKMKSALIPREKQDEKINNDTNTNSNSYIIFPPKKRPHFLDICKDVQNEELKTDVKIKKISNSTKGKGKKISGGKISGKRCIVAGPDPAPAMPDTLKEKVAREFDVSTVMLVIQKSLFETDLKKVENRLSMTMKQIATDDFLTEEEKRTLAKRKADGRVESIEVDLIEPDKELSKTKIMLRKWDLKSSSNYVLTHNWYKVADRNKLKTGEIVQIWFFRSREGKPCFAIVNLGRVGASSSSSSASTSAVQEEASSSSAAAASAVQEPASCSSASAAVVQKGTSSSSAAAAVAVGVVEDDLDQRSNSDQAL</sequence>
<dbReference type="InterPro" id="IPR015300">
    <property type="entry name" value="DNA-bd_pseudobarrel_sf"/>
</dbReference>
<evidence type="ECO:0000256" key="3">
    <source>
        <dbReference type="ARBA" id="ARBA00023125"/>
    </source>
</evidence>
<comment type="caution">
    <text evidence="7">The sequence shown here is derived from an EMBL/GenBank/DDBJ whole genome shotgun (WGS) entry which is preliminary data.</text>
</comment>
<dbReference type="Gene3D" id="2.40.330.10">
    <property type="entry name" value="DNA-binding pseudobarrel domain"/>
    <property type="match status" value="1"/>
</dbReference>
<dbReference type="PANTHER" id="PTHR31541:SF25">
    <property type="entry name" value="GAMMA-GLIADIN B"/>
    <property type="match status" value="1"/>
</dbReference>
<organism evidence="7 8">
    <name type="scientific">Ficus carica</name>
    <name type="common">Common fig</name>
    <dbReference type="NCBI Taxonomy" id="3494"/>
    <lineage>
        <taxon>Eukaryota</taxon>
        <taxon>Viridiplantae</taxon>
        <taxon>Streptophyta</taxon>
        <taxon>Embryophyta</taxon>
        <taxon>Tracheophyta</taxon>
        <taxon>Spermatophyta</taxon>
        <taxon>Magnoliopsida</taxon>
        <taxon>eudicotyledons</taxon>
        <taxon>Gunneridae</taxon>
        <taxon>Pentapetalae</taxon>
        <taxon>rosids</taxon>
        <taxon>fabids</taxon>
        <taxon>Rosales</taxon>
        <taxon>Moraceae</taxon>
        <taxon>Ficeae</taxon>
        <taxon>Ficus</taxon>
    </lineage>
</organism>
<dbReference type="GO" id="GO:0005634">
    <property type="term" value="C:nucleus"/>
    <property type="evidence" value="ECO:0007669"/>
    <property type="project" value="UniProtKB-SubCell"/>
</dbReference>
<protein>
    <recommendedName>
        <fullName evidence="9">B3 domain-containing protein</fullName>
    </recommendedName>
</protein>
<dbReference type="Pfam" id="PF03754">
    <property type="entry name" value="At2g31720-like"/>
    <property type="match status" value="1"/>
</dbReference>
<evidence type="ECO:0000256" key="1">
    <source>
        <dbReference type="ARBA" id="ARBA00004123"/>
    </source>
</evidence>
<dbReference type="AlphaFoldDB" id="A0AA87ZU26"/>
<dbReference type="EMBL" id="BTGU01000017">
    <property type="protein sequence ID" value="GMN43739.1"/>
    <property type="molecule type" value="Genomic_DNA"/>
</dbReference>
<dbReference type="GO" id="GO:0003677">
    <property type="term" value="F:DNA binding"/>
    <property type="evidence" value="ECO:0007669"/>
    <property type="project" value="UniProtKB-KW"/>
</dbReference>
<dbReference type="PANTHER" id="PTHR31541">
    <property type="entry name" value="B3 DOMAIN PLANT PROTEIN-RELATED"/>
    <property type="match status" value="1"/>
</dbReference>
<evidence type="ECO:0000313" key="7">
    <source>
        <dbReference type="EMBL" id="GMN43739.1"/>
    </source>
</evidence>